<dbReference type="GO" id="GO:0008420">
    <property type="term" value="F:RNA polymerase II CTD heptapeptide repeat phosphatase activity"/>
    <property type="evidence" value="ECO:0000318"/>
    <property type="project" value="GO_Central"/>
</dbReference>
<proteinExistence type="predicted"/>
<feature type="compositionally biased region" description="Basic and acidic residues" evidence="7">
    <location>
        <begin position="490"/>
        <end position="515"/>
    </location>
</feature>
<dbReference type="EMBL" id="DF237287">
    <property type="protein sequence ID" value="GAQ87210.1"/>
    <property type="molecule type" value="Genomic_DNA"/>
</dbReference>
<dbReference type="Pfam" id="PF03031">
    <property type="entry name" value="NIF"/>
    <property type="match status" value="1"/>
</dbReference>
<dbReference type="AlphaFoldDB" id="A0A1Y1I8E2"/>
<evidence type="ECO:0000256" key="5">
    <source>
        <dbReference type="ARBA" id="ARBA00047761"/>
    </source>
</evidence>
<evidence type="ECO:0000256" key="2">
    <source>
        <dbReference type="ARBA" id="ARBA00013081"/>
    </source>
</evidence>
<dbReference type="InterPro" id="IPR039189">
    <property type="entry name" value="Fcp1"/>
</dbReference>
<dbReference type="InterPro" id="IPR036412">
    <property type="entry name" value="HAD-like_sf"/>
</dbReference>
<feature type="region of interest" description="Disordered" evidence="7">
    <location>
        <begin position="636"/>
        <end position="709"/>
    </location>
</feature>
<gene>
    <name evidence="9" type="ORF">KFL_003380140</name>
</gene>
<protein>
    <recommendedName>
        <fullName evidence="2">protein-serine/threonine phosphatase</fullName>
        <ecNumber evidence="2">3.1.3.16</ecNumber>
    </recommendedName>
</protein>
<dbReference type="Proteomes" id="UP000054558">
    <property type="component" value="Unassembled WGS sequence"/>
</dbReference>
<feature type="non-terminal residue" evidence="9">
    <location>
        <position position="709"/>
    </location>
</feature>
<name>A0A1Y1I8E2_KLENI</name>
<sequence>MANNTVILRTDILLGPKLLTNALLTSSMDVNWLIQRFVPSIQLSTFSIPSDRLSPQVILHTICEVGVLFKVTPFSADESTWSEFKSVHNSCIQDRKSLFVHIEGRELHLVAVESTESRPYFWAYVCRTGQYSVCCNMLNQRTLALVFDLDETLIIANTMKSFDDRIASAERRLRAEPDPEKQAQYADESASLQRDKDLLRDYMDRNKVTIEEKEFEAEYEEAPSAVTPGVVLQRPIIRLPDGVILTRINPTNRDTSVLIKIRPFWEDLREYILIKGRKRFEPFVCTLSEKEYAWEVWRLLDPGGRLIEWGALRERVVCVRPDIKKSILGVFSGVCCNPSMAIVIDDRLKVWEEEDQSRVHVVPQYAPYSNPGLEEGLELPVMHTARNAIYNTRAAYFKYVDEDLVQTVAKLTPESDPKTLPPRPDVSTFLKAEPSFPLAPIGGAADGLTGPEERAQLGKGPRIGEESGTKDSTMGGDTGPEVSSASAGGGEKRQEPDKGPAPMEKGETDGHDKGGDAVSDGVSGEGAESDGVQARSEEGKGASGQGESRPPQRTSSDVQRMKETAPTGEKDGVTAKGVQLQNAVNALSSLSGGQQITHEQLAALLAAAPLLVNAAPQLAAILPQIQTLYNLQQQQQHQVAPLKPPTPPGQPPPAAHPQPPPLPTQPRPPVNPPLPPGPPPPEVIEQARAARPSSSFPGPKPPPSLPPGF</sequence>
<dbReference type="GO" id="GO:0005634">
    <property type="term" value="C:nucleus"/>
    <property type="evidence" value="ECO:0007669"/>
    <property type="project" value="UniProtKB-SubCell"/>
</dbReference>
<dbReference type="PANTHER" id="PTHR23081:SF0">
    <property type="entry name" value="RNA POLYMERASE II C-TERMINAL DOMAIN PHOSPHATASE-LIKE 1"/>
    <property type="match status" value="1"/>
</dbReference>
<comment type="subcellular location">
    <subcellularLocation>
        <location evidence="1">Nucleus</location>
    </subcellularLocation>
</comment>
<evidence type="ECO:0000256" key="1">
    <source>
        <dbReference type="ARBA" id="ARBA00004123"/>
    </source>
</evidence>
<feature type="region of interest" description="Disordered" evidence="7">
    <location>
        <begin position="413"/>
        <end position="576"/>
    </location>
</feature>
<dbReference type="InterPro" id="IPR004274">
    <property type="entry name" value="FCP1_dom"/>
</dbReference>
<evidence type="ECO:0000313" key="9">
    <source>
        <dbReference type="EMBL" id="GAQ87210.1"/>
    </source>
</evidence>
<comment type="catalytic activity">
    <reaction evidence="5">
        <text>O-phospho-L-seryl-[protein] + H2O = L-seryl-[protein] + phosphate</text>
        <dbReference type="Rhea" id="RHEA:20629"/>
        <dbReference type="Rhea" id="RHEA-COMP:9863"/>
        <dbReference type="Rhea" id="RHEA-COMP:11604"/>
        <dbReference type="ChEBI" id="CHEBI:15377"/>
        <dbReference type="ChEBI" id="CHEBI:29999"/>
        <dbReference type="ChEBI" id="CHEBI:43474"/>
        <dbReference type="ChEBI" id="CHEBI:83421"/>
        <dbReference type="EC" id="3.1.3.16"/>
    </reaction>
</comment>
<dbReference type="PROSITE" id="PS50969">
    <property type="entry name" value="FCP1"/>
    <property type="match status" value="1"/>
</dbReference>
<dbReference type="Gene3D" id="3.40.50.1000">
    <property type="entry name" value="HAD superfamily/HAD-like"/>
    <property type="match status" value="1"/>
</dbReference>
<evidence type="ECO:0000313" key="10">
    <source>
        <dbReference type="Proteomes" id="UP000054558"/>
    </source>
</evidence>
<dbReference type="EC" id="3.1.3.16" evidence="2"/>
<evidence type="ECO:0000256" key="7">
    <source>
        <dbReference type="SAM" id="MobiDB-lite"/>
    </source>
</evidence>
<keyword evidence="10" id="KW-1185">Reference proteome</keyword>
<evidence type="ECO:0000256" key="4">
    <source>
        <dbReference type="ARBA" id="ARBA00023242"/>
    </source>
</evidence>
<evidence type="ECO:0000256" key="3">
    <source>
        <dbReference type="ARBA" id="ARBA00022801"/>
    </source>
</evidence>
<evidence type="ECO:0000256" key="6">
    <source>
        <dbReference type="ARBA" id="ARBA00048336"/>
    </source>
</evidence>
<dbReference type="InterPro" id="IPR023214">
    <property type="entry name" value="HAD_sf"/>
</dbReference>
<dbReference type="PANTHER" id="PTHR23081">
    <property type="entry name" value="RNA POLYMERASE II CTD PHOSPHATASE"/>
    <property type="match status" value="1"/>
</dbReference>
<feature type="compositionally biased region" description="Basic and acidic residues" evidence="7">
    <location>
        <begin position="559"/>
        <end position="573"/>
    </location>
</feature>
<dbReference type="OrthoDB" id="10249888at2759"/>
<keyword evidence="4" id="KW-0539">Nucleus</keyword>
<dbReference type="SUPFAM" id="SSF56784">
    <property type="entry name" value="HAD-like"/>
    <property type="match status" value="1"/>
</dbReference>
<feature type="compositionally biased region" description="Pro residues" evidence="7">
    <location>
        <begin position="642"/>
        <end position="682"/>
    </location>
</feature>
<feature type="compositionally biased region" description="Basic and acidic residues" evidence="7">
    <location>
        <begin position="451"/>
        <end position="469"/>
    </location>
</feature>
<reference evidence="9 10" key="1">
    <citation type="journal article" date="2014" name="Nat. Commun.">
        <title>Klebsormidium flaccidum genome reveals primary factors for plant terrestrial adaptation.</title>
        <authorList>
            <person name="Hori K."/>
            <person name="Maruyama F."/>
            <person name="Fujisawa T."/>
            <person name="Togashi T."/>
            <person name="Yamamoto N."/>
            <person name="Seo M."/>
            <person name="Sato S."/>
            <person name="Yamada T."/>
            <person name="Mori H."/>
            <person name="Tajima N."/>
            <person name="Moriyama T."/>
            <person name="Ikeuchi M."/>
            <person name="Watanabe M."/>
            <person name="Wada H."/>
            <person name="Kobayashi K."/>
            <person name="Saito M."/>
            <person name="Masuda T."/>
            <person name="Sasaki-Sekimoto Y."/>
            <person name="Mashiguchi K."/>
            <person name="Awai K."/>
            <person name="Shimojima M."/>
            <person name="Masuda S."/>
            <person name="Iwai M."/>
            <person name="Nobusawa T."/>
            <person name="Narise T."/>
            <person name="Kondo S."/>
            <person name="Saito H."/>
            <person name="Sato R."/>
            <person name="Murakawa M."/>
            <person name="Ihara Y."/>
            <person name="Oshima-Yamada Y."/>
            <person name="Ohtaka K."/>
            <person name="Satoh M."/>
            <person name="Sonobe K."/>
            <person name="Ishii M."/>
            <person name="Ohtani R."/>
            <person name="Kanamori-Sato M."/>
            <person name="Honoki R."/>
            <person name="Miyazaki D."/>
            <person name="Mochizuki H."/>
            <person name="Umetsu J."/>
            <person name="Higashi K."/>
            <person name="Shibata D."/>
            <person name="Kamiya Y."/>
            <person name="Sato N."/>
            <person name="Nakamura Y."/>
            <person name="Tabata S."/>
            <person name="Ida S."/>
            <person name="Kurokawa K."/>
            <person name="Ohta H."/>
        </authorList>
    </citation>
    <scope>NUCLEOTIDE SEQUENCE [LARGE SCALE GENOMIC DNA]</scope>
    <source>
        <strain evidence="9 10">NIES-2285</strain>
    </source>
</reference>
<evidence type="ECO:0000259" key="8">
    <source>
        <dbReference type="PROSITE" id="PS50969"/>
    </source>
</evidence>
<accession>A0A1Y1I8E2</accession>
<feature type="domain" description="FCP1 homology" evidence="8">
    <location>
        <begin position="138"/>
        <end position="385"/>
    </location>
</feature>
<dbReference type="SMART" id="SM00577">
    <property type="entry name" value="CPDc"/>
    <property type="match status" value="1"/>
</dbReference>
<comment type="catalytic activity">
    <reaction evidence="6">
        <text>O-phospho-L-threonyl-[protein] + H2O = L-threonyl-[protein] + phosphate</text>
        <dbReference type="Rhea" id="RHEA:47004"/>
        <dbReference type="Rhea" id="RHEA-COMP:11060"/>
        <dbReference type="Rhea" id="RHEA-COMP:11605"/>
        <dbReference type="ChEBI" id="CHEBI:15377"/>
        <dbReference type="ChEBI" id="CHEBI:30013"/>
        <dbReference type="ChEBI" id="CHEBI:43474"/>
        <dbReference type="ChEBI" id="CHEBI:61977"/>
        <dbReference type="EC" id="3.1.3.16"/>
    </reaction>
</comment>
<feature type="compositionally biased region" description="Pro residues" evidence="7">
    <location>
        <begin position="698"/>
        <end position="709"/>
    </location>
</feature>
<dbReference type="STRING" id="105231.A0A1Y1I8E2"/>
<keyword evidence="3" id="KW-0378">Hydrolase</keyword>
<organism evidence="9 10">
    <name type="scientific">Klebsormidium nitens</name>
    <name type="common">Green alga</name>
    <name type="synonym">Ulothrix nitens</name>
    <dbReference type="NCBI Taxonomy" id="105231"/>
    <lineage>
        <taxon>Eukaryota</taxon>
        <taxon>Viridiplantae</taxon>
        <taxon>Streptophyta</taxon>
        <taxon>Klebsormidiophyceae</taxon>
        <taxon>Klebsormidiales</taxon>
        <taxon>Klebsormidiaceae</taxon>
        <taxon>Klebsormidium</taxon>
    </lineage>
</organism>